<evidence type="ECO:0000256" key="12">
    <source>
        <dbReference type="ARBA" id="ARBA00022989"/>
    </source>
</evidence>
<name>A0ABW7CX51_9GAMM</name>
<dbReference type="InterPro" id="IPR036265">
    <property type="entry name" value="HIT-like_sf"/>
</dbReference>
<sequence length="264" mass="28331">MVRVRSVWLIACAWLVGCATPAPVAPAKPPPNPDALWGLIQRDCIGPGTPRGDCLAVETAPARRDVVFKDAHGEYQFLLMPLDKVSGIESPALLRAGAPNYFASAWDARWRTALALGRPLPREVASLALNSPHGRSQHQLHIHIDCLRADVLAQLARMGEGIDTRWKPLPEPLRGHVYQARRVQGTTLQVDPIQLLAGELAGAQDMGHWSLVVSGAHDRAGEPGFLLLATRMDEATGNDASGEELQDHACAAVTGADGPLDGVR</sequence>
<dbReference type="NCBIfam" id="NF003986">
    <property type="entry name" value="PRK05471.1-5"/>
    <property type="match status" value="1"/>
</dbReference>
<keyword evidence="8" id="KW-1003">Cell membrane</keyword>
<evidence type="ECO:0000256" key="13">
    <source>
        <dbReference type="ARBA" id="ARBA00023098"/>
    </source>
</evidence>
<keyword evidence="21" id="KW-1185">Reference proteome</keyword>
<evidence type="ECO:0000256" key="8">
    <source>
        <dbReference type="ARBA" id="ARBA00022475"/>
    </source>
</evidence>
<evidence type="ECO:0000256" key="15">
    <source>
        <dbReference type="ARBA" id="ARBA00023209"/>
    </source>
</evidence>
<evidence type="ECO:0000256" key="9">
    <source>
        <dbReference type="ARBA" id="ARBA00022516"/>
    </source>
</evidence>
<keyword evidence="11 20" id="KW-0378">Hydrolase</keyword>
<protein>
    <recommendedName>
        <fullName evidence="7">CDP-diacylglycerol pyrophosphatase</fullName>
        <ecNumber evidence="6">3.6.1.26</ecNumber>
    </recommendedName>
    <alternativeName>
        <fullName evidence="17">CDP-diacylglycerol phosphatidylhydrolase</fullName>
    </alternativeName>
    <alternativeName>
        <fullName evidence="18">CDP-diglyceride hydrolase</fullName>
    </alternativeName>
</protein>
<keyword evidence="9" id="KW-0444">Lipid biosynthesis</keyword>
<accession>A0ABW7CX51</accession>
<comment type="subcellular location">
    <subcellularLocation>
        <location evidence="2">Cell membrane</location>
        <topology evidence="2">Single-pass membrane protein</topology>
    </subcellularLocation>
</comment>
<keyword evidence="19" id="KW-0732">Signal</keyword>
<proteinExistence type="inferred from homology"/>
<dbReference type="Pfam" id="PF02611">
    <property type="entry name" value="CDH"/>
    <property type="match status" value="1"/>
</dbReference>
<comment type="pathway">
    <text evidence="4">Lipid metabolism.</text>
</comment>
<evidence type="ECO:0000256" key="2">
    <source>
        <dbReference type="ARBA" id="ARBA00004162"/>
    </source>
</evidence>
<evidence type="ECO:0000256" key="3">
    <source>
        <dbReference type="ARBA" id="ARBA00004927"/>
    </source>
</evidence>
<evidence type="ECO:0000256" key="6">
    <source>
        <dbReference type="ARBA" id="ARBA00012375"/>
    </source>
</evidence>
<comment type="caution">
    <text evidence="20">The sequence shown here is derived from an EMBL/GenBank/DDBJ whole genome shotgun (WGS) entry which is preliminary data.</text>
</comment>
<comment type="catalytic activity">
    <reaction evidence="1">
        <text>a CDP-1,2-diacyl-sn-glycerol + H2O = a 1,2-diacyl-sn-glycero-3-phosphate + CMP + 2 H(+)</text>
        <dbReference type="Rhea" id="RHEA:15221"/>
        <dbReference type="ChEBI" id="CHEBI:15377"/>
        <dbReference type="ChEBI" id="CHEBI:15378"/>
        <dbReference type="ChEBI" id="CHEBI:58332"/>
        <dbReference type="ChEBI" id="CHEBI:58608"/>
        <dbReference type="ChEBI" id="CHEBI:60377"/>
        <dbReference type="EC" id="3.6.1.26"/>
    </reaction>
</comment>
<comment type="pathway">
    <text evidence="3">Phospholipid metabolism; CDP-diacylglycerol degradation; phosphatidate from CDP-diacylglycerol: step 1/1.</text>
</comment>
<dbReference type="InterPro" id="IPR003763">
    <property type="entry name" value="CDP-diacylglyc_Pase"/>
</dbReference>
<feature type="signal peptide" evidence="19">
    <location>
        <begin position="1"/>
        <end position="24"/>
    </location>
</feature>
<feature type="chain" id="PRO_5045498744" description="CDP-diacylglycerol pyrophosphatase" evidence="19">
    <location>
        <begin position="25"/>
        <end position="264"/>
    </location>
</feature>
<dbReference type="PIRSF" id="PIRSF001273">
    <property type="entry name" value="CDH"/>
    <property type="match status" value="1"/>
</dbReference>
<evidence type="ECO:0000256" key="14">
    <source>
        <dbReference type="ARBA" id="ARBA00023136"/>
    </source>
</evidence>
<reference evidence="20 21" key="1">
    <citation type="submission" date="2024-09" db="EMBL/GenBank/DDBJ databases">
        <authorList>
            <consortium name="All-Russian atlas of soil microorganisms"/>
            <consortium name="as a basis for the search for new antimicrobial producers and enzymes with unique properties"/>
            <person name="Sokolova E.A."/>
            <person name="Voronina E.N."/>
        </authorList>
    </citation>
    <scope>NUCLEOTIDE SEQUENCE [LARGE SCALE GENOMIC DNA]</scope>
    <source>
        <strain evidence="20 21">AF-22b-331.1</strain>
    </source>
</reference>
<keyword evidence="12" id="KW-1133">Transmembrane helix</keyword>
<evidence type="ECO:0000256" key="19">
    <source>
        <dbReference type="SAM" id="SignalP"/>
    </source>
</evidence>
<organism evidence="20 21">
    <name type="scientific">Stenotrophomonas nematodicola</name>
    <dbReference type="NCBI Taxonomy" id="2656746"/>
    <lineage>
        <taxon>Bacteria</taxon>
        <taxon>Pseudomonadati</taxon>
        <taxon>Pseudomonadota</taxon>
        <taxon>Gammaproteobacteria</taxon>
        <taxon>Lysobacterales</taxon>
        <taxon>Lysobacteraceae</taxon>
        <taxon>Stenotrophomonas</taxon>
    </lineage>
</organism>
<evidence type="ECO:0000256" key="7">
    <source>
        <dbReference type="ARBA" id="ARBA00019608"/>
    </source>
</evidence>
<keyword evidence="15" id="KW-0594">Phospholipid biosynthesis</keyword>
<evidence type="ECO:0000256" key="18">
    <source>
        <dbReference type="ARBA" id="ARBA00032892"/>
    </source>
</evidence>
<dbReference type="Proteomes" id="UP001605261">
    <property type="component" value="Unassembled WGS sequence"/>
</dbReference>
<evidence type="ECO:0000256" key="1">
    <source>
        <dbReference type="ARBA" id="ARBA00001007"/>
    </source>
</evidence>
<comment type="similarity">
    <text evidence="5">Belongs to the Cdh family.</text>
</comment>
<keyword evidence="14" id="KW-0472">Membrane</keyword>
<dbReference type="EC" id="3.6.1.26" evidence="6"/>
<evidence type="ECO:0000256" key="17">
    <source>
        <dbReference type="ARBA" id="ARBA00032888"/>
    </source>
</evidence>
<evidence type="ECO:0000256" key="10">
    <source>
        <dbReference type="ARBA" id="ARBA00022692"/>
    </source>
</evidence>
<dbReference type="Gene3D" id="3.30.428.30">
    <property type="entry name" value="HIT family - CDH-like"/>
    <property type="match status" value="1"/>
</dbReference>
<keyword evidence="13" id="KW-0443">Lipid metabolism</keyword>
<keyword evidence="16" id="KW-1208">Phospholipid metabolism</keyword>
<evidence type="ECO:0000313" key="20">
    <source>
        <dbReference type="EMBL" id="MFG6108837.1"/>
    </source>
</evidence>
<dbReference type="EMBL" id="JBHGCJ010000003">
    <property type="protein sequence ID" value="MFG6108837.1"/>
    <property type="molecule type" value="Genomic_DNA"/>
</dbReference>
<dbReference type="SUPFAM" id="SSF54197">
    <property type="entry name" value="HIT-like"/>
    <property type="match status" value="1"/>
</dbReference>
<evidence type="ECO:0000313" key="21">
    <source>
        <dbReference type="Proteomes" id="UP001605261"/>
    </source>
</evidence>
<gene>
    <name evidence="20" type="ORF">ACEU0G_002831</name>
</gene>
<evidence type="ECO:0000256" key="16">
    <source>
        <dbReference type="ARBA" id="ARBA00023264"/>
    </source>
</evidence>
<evidence type="ECO:0000256" key="11">
    <source>
        <dbReference type="ARBA" id="ARBA00022801"/>
    </source>
</evidence>
<dbReference type="GO" id="GO:0008715">
    <property type="term" value="F:CDP-diacylglycerol diphosphatase activity"/>
    <property type="evidence" value="ECO:0007669"/>
    <property type="project" value="UniProtKB-EC"/>
</dbReference>
<keyword evidence="10" id="KW-0812">Transmembrane</keyword>
<evidence type="ECO:0000256" key="5">
    <source>
        <dbReference type="ARBA" id="ARBA00006435"/>
    </source>
</evidence>
<dbReference type="PROSITE" id="PS51257">
    <property type="entry name" value="PROKAR_LIPOPROTEIN"/>
    <property type="match status" value="1"/>
</dbReference>
<evidence type="ECO:0000256" key="4">
    <source>
        <dbReference type="ARBA" id="ARBA00005189"/>
    </source>
</evidence>